<protein>
    <submittedName>
        <fullName evidence="3">Mannose-binding lectin</fullName>
    </submittedName>
</protein>
<keyword evidence="1" id="KW-0732">Signal</keyword>
<dbReference type="InterPro" id="IPR016186">
    <property type="entry name" value="C-type_lectin-like/link_sf"/>
</dbReference>
<feature type="domain" description="C-type lectin" evidence="2">
    <location>
        <begin position="129"/>
        <end position="239"/>
    </location>
</feature>
<dbReference type="AlphaFoldDB" id="A0AAV4AUT2"/>
<evidence type="ECO:0000313" key="3">
    <source>
        <dbReference type="EMBL" id="GFO09854.1"/>
    </source>
</evidence>
<reference evidence="3 4" key="1">
    <citation type="journal article" date="2021" name="Elife">
        <title>Chloroplast acquisition without the gene transfer in kleptoplastic sea slugs, Plakobranchus ocellatus.</title>
        <authorList>
            <person name="Maeda T."/>
            <person name="Takahashi S."/>
            <person name="Yoshida T."/>
            <person name="Shimamura S."/>
            <person name="Takaki Y."/>
            <person name="Nagai Y."/>
            <person name="Toyoda A."/>
            <person name="Suzuki Y."/>
            <person name="Arimoto A."/>
            <person name="Ishii H."/>
            <person name="Satoh N."/>
            <person name="Nishiyama T."/>
            <person name="Hasebe M."/>
            <person name="Maruyama T."/>
            <person name="Minagawa J."/>
            <person name="Obokata J."/>
            <person name="Shigenobu S."/>
        </authorList>
    </citation>
    <scope>NUCLEOTIDE SEQUENCE [LARGE SCALE GENOMIC DNA]</scope>
</reference>
<dbReference type="InterPro" id="IPR001304">
    <property type="entry name" value="C-type_lectin-like"/>
</dbReference>
<dbReference type="PANTHER" id="PTHR22801">
    <property type="entry name" value="LITHOSTATHINE"/>
    <property type="match status" value="1"/>
</dbReference>
<dbReference type="PROSITE" id="PS50041">
    <property type="entry name" value="C_TYPE_LECTIN_2"/>
    <property type="match status" value="1"/>
</dbReference>
<dbReference type="SMART" id="SM00034">
    <property type="entry name" value="CLECT"/>
    <property type="match status" value="1"/>
</dbReference>
<feature type="chain" id="PRO_5043517432" evidence="1">
    <location>
        <begin position="26"/>
        <end position="243"/>
    </location>
</feature>
<dbReference type="PANTHER" id="PTHR22801:SF63">
    <property type="entry name" value="C-TYPE LECTIN DOMAIN-CONTAINING PROTEIN"/>
    <property type="match status" value="1"/>
</dbReference>
<dbReference type="Gene3D" id="3.10.100.10">
    <property type="entry name" value="Mannose-Binding Protein A, subunit A"/>
    <property type="match status" value="1"/>
</dbReference>
<gene>
    <name evidence="3" type="ORF">PoB_003635900</name>
</gene>
<name>A0AAV4AUT2_9GAST</name>
<comment type="caution">
    <text evidence="3">The sequence shown here is derived from an EMBL/GenBank/DDBJ whole genome shotgun (WGS) entry which is preliminary data.</text>
</comment>
<organism evidence="3 4">
    <name type="scientific">Plakobranchus ocellatus</name>
    <dbReference type="NCBI Taxonomy" id="259542"/>
    <lineage>
        <taxon>Eukaryota</taxon>
        <taxon>Metazoa</taxon>
        <taxon>Spiralia</taxon>
        <taxon>Lophotrochozoa</taxon>
        <taxon>Mollusca</taxon>
        <taxon>Gastropoda</taxon>
        <taxon>Heterobranchia</taxon>
        <taxon>Euthyneura</taxon>
        <taxon>Panpulmonata</taxon>
        <taxon>Sacoglossa</taxon>
        <taxon>Placobranchoidea</taxon>
        <taxon>Plakobranchidae</taxon>
        <taxon>Plakobranchus</taxon>
    </lineage>
</organism>
<accession>A0AAV4AUT2</accession>
<keyword evidence="4" id="KW-1185">Reference proteome</keyword>
<evidence type="ECO:0000259" key="2">
    <source>
        <dbReference type="PROSITE" id="PS50041"/>
    </source>
</evidence>
<dbReference type="Pfam" id="PF00059">
    <property type="entry name" value="Lectin_C"/>
    <property type="match status" value="1"/>
</dbReference>
<dbReference type="InterPro" id="IPR050801">
    <property type="entry name" value="Ca-Dep_Lectins_ImmuneDev"/>
</dbReference>
<proteinExistence type="predicted"/>
<dbReference type="SUPFAM" id="SSF56436">
    <property type="entry name" value="C-type lectin-like"/>
    <property type="match status" value="1"/>
</dbReference>
<sequence length="243" mass="26702">MGRQLNRQVALTFIFLLSVNQSTLSDDTLTSKYFAIASRGDMGTNYLGDPWTSPSLTACVASCLIRYPTSCDSVVYHVDLHLCTPGSKASISLPAPDTATEGILYTYRSGCNDADGFSIVTSDLGVRACLKILQSQDFYRHRSECYSLGGYLAVPKTMDKLLMIQSFAVASYIGLDDLKTEGTFVWHDNGVPITANETTILFRPGEPKNTGGLEHCVKTKHYERLNDIQCSEIAPGICERPLY</sequence>
<dbReference type="Proteomes" id="UP000735302">
    <property type="component" value="Unassembled WGS sequence"/>
</dbReference>
<dbReference type="InterPro" id="IPR016187">
    <property type="entry name" value="CTDL_fold"/>
</dbReference>
<evidence type="ECO:0000313" key="4">
    <source>
        <dbReference type="Proteomes" id="UP000735302"/>
    </source>
</evidence>
<feature type="signal peptide" evidence="1">
    <location>
        <begin position="1"/>
        <end position="25"/>
    </location>
</feature>
<dbReference type="EMBL" id="BLXT01004129">
    <property type="protein sequence ID" value="GFO09854.1"/>
    <property type="molecule type" value="Genomic_DNA"/>
</dbReference>
<evidence type="ECO:0000256" key="1">
    <source>
        <dbReference type="SAM" id="SignalP"/>
    </source>
</evidence>